<dbReference type="Proteomes" id="UP000677668">
    <property type="component" value="Chromosome 1"/>
</dbReference>
<sequence length="495" mass="53361">MSTLQFQPATYDAFLALAQEATVVPVAVTLPADVHTPVGVFLKVAGQSGDVGLFENQRLERHLPPYTLIGLDPRWIITGRDGKVELRTPHATLERTETLLQAVRRRLRADILAPVADIPALASAAFGYLAHEASHQLHGVPPRVPPTVEGVLAAFGTVIVFDHAHQRLHIVVNVPTDGRTERLEADYAAAQQRLQSVAQQLDGPFPVLPALPRPTSRSIVTPMTPEQFRQAVEHTEQCIAAGELHVATLAQRLERPTAAHPFSIYRLLRATPSLLGTFFFSAGGTAVLGGIAHNVVQGQGEHLRAYLATHERPAGSTEAELSLALAELASAESAMGQHIGFVDALRNDLGQVAGYGSLELEILAQAEAASQQVQLISTLQARIASGRDYLDVLAARLPSAQWTGLPKRPALRLTTALEPVRRHHFGSQFCLLVPQVELLSCETCHVLEVTNQVARFYAFATLTGDTNLGEALVKGAKTAQHIAALMEQAEAQAVH</sequence>
<keyword evidence="6" id="KW-0456">Lyase</keyword>
<dbReference type="InterPro" id="IPR015890">
    <property type="entry name" value="Chorismate_C"/>
</dbReference>
<comment type="function">
    <text evidence="7">Part of a heterotetrameric complex that catalyzes the two-step biosynthesis of anthranilate, an intermediate in the biosynthesis of L-tryptophan. In the first step, the glutamine-binding beta subunit (TrpG) of anthranilate synthase (AS) provides the glutamine amidotransferase activity which generates ammonia as a substrate that, along with chorismate, is used in the second step, catalyzed by the large alpha subunit of AS (TrpE) to produce anthranilate. In the absence of TrpG, TrpE can synthesize anthranilate directly from chorismate and high concentrations of ammonia.</text>
</comment>
<keyword evidence="5" id="KW-0460">Magnesium</keyword>
<dbReference type="Pfam" id="PF04715">
    <property type="entry name" value="Anth_synt_I_N"/>
    <property type="match status" value="1"/>
</dbReference>
<evidence type="ECO:0000256" key="5">
    <source>
        <dbReference type="ARBA" id="ARBA00022842"/>
    </source>
</evidence>
<protein>
    <recommendedName>
        <fullName evidence="3">Anthranilate synthase component 1</fullName>
    </recommendedName>
</protein>
<reference evidence="11 12" key="1">
    <citation type="submission" date="2021-03" db="EMBL/GenBank/DDBJ databases">
        <title>Genomic and phenotypic characterization of Chloracidobacterium isolates provides evidence for multiple species.</title>
        <authorList>
            <person name="Saini M.K."/>
            <person name="Costas A.M.G."/>
            <person name="Tank M."/>
            <person name="Bryant D.A."/>
        </authorList>
    </citation>
    <scope>NUCLEOTIDE SEQUENCE [LARGE SCALE GENOMIC DNA]</scope>
    <source>
        <strain evidence="11 12">N</strain>
    </source>
</reference>
<name>A0ABX8B4Y3_9BACT</name>
<dbReference type="Gene3D" id="3.60.120.10">
    <property type="entry name" value="Anthranilate synthase"/>
    <property type="match status" value="1"/>
</dbReference>
<evidence type="ECO:0000313" key="12">
    <source>
        <dbReference type="Proteomes" id="UP000677668"/>
    </source>
</evidence>
<dbReference type="InterPro" id="IPR005801">
    <property type="entry name" value="ADC_synthase"/>
</dbReference>
<evidence type="ECO:0000256" key="3">
    <source>
        <dbReference type="ARBA" id="ARBA00020653"/>
    </source>
</evidence>
<feature type="domain" description="Chorismate-utilising enzyme C-terminal" evidence="9">
    <location>
        <begin position="225"/>
        <end position="465"/>
    </location>
</feature>
<evidence type="ECO:0000256" key="4">
    <source>
        <dbReference type="ARBA" id="ARBA00022723"/>
    </source>
</evidence>
<gene>
    <name evidence="11" type="ORF">J8C05_04925</name>
</gene>
<dbReference type="RefSeq" id="WP_211423052.1">
    <property type="nucleotide sequence ID" value="NZ_CP072642.1"/>
</dbReference>
<comment type="catalytic activity">
    <reaction evidence="8">
        <text>chorismate + L-glutamine = anthranilate + pyruvate + L-glutamate + H(+)</text>
        <dbReference type="Rhea" id="RHEA:21732"/>
        <dbReference type="ChEBI" id="CHEBI:15361"/>
        <dbReference type="ChEBI" id="CHEBI:15378"/>
        <dbReference type="ChEBI" id="CHEBI:16567"/>
        <dbReference type="ChEBI" id="CHEBI:29748"/>
        <dbReference type="ChEBI" id="CHEBI:29985"/>
        <dbReference type="ChEBI" id="CHEBI:58359"/>
        <dbReference type="EC" id="4.1.3.27"/>
    </reaction>
</comment>
<dbReference type="InterPro" id="IPR019999">
    <property type="entry name" value="Anth_synth_I-like"/>
</dbReference>
<comment type="subunit">
    <text evidence="2">Heterotetramer consisting of two non-identical subunits: a beta subunit (TrpG) and a large alpha subunit (TrpE).</text>
</comment>
<accession>A0ABX8B4Y3</accession>
<evidence type="ECO:0000256" key="6">
    <source>
        <dbReference type="ARBA" id="ARBA00023239"/>
    </source>
</evidence>
<keyword evidence="12" id="KW-1185">Reference proteome</keyword>
<dbReference type="PANTHER" id="PTHR11236">
    <property type="entry name" value="AMINOBENZOATE/ANTHRANILATE SYNTHASE"/>
    <property type="match status" value="1"/>
</dbReference>
<organism evidence="11 12">
    <name type="scientific">Chloracidobacterium sp. N</name>
    <dbReference type="NCBI Taxonomy" id="2821540"/>
    <lineage>
        <taxon>Bacteria</taxon>
        <taxon>Pseudomonadati</taxon>
        <taxon>Acidobacteriota</taxon>
        <taxon>Terriglobia</taxon>
        <taxon>Terriglobales</taxon>
        <taxon>Acidobacteriaceae</taxon>
        <taxon>Chloracidobacterium</taxon>
        <taxon>Chloracidobacterium aggregatum</taxon>
    </lineage>
</organism>
<dbReference type="InterPro" id="IPR006805">
    <property type="entry name" value="Anth_synth_I_N"/>
</dbReference>
<evidence type="ECO:0000259" key="9">
    <source>
        <dbReference type="Pfam" id="PF00425"/>
    </source>
</evidence>
<dbReference type="PANTHER" id="PTHR11236:SF48">
    <property type="entry name" value="ISOCHORISMATE SYNTHASE MENF"/>
    <property type="match status" value="1"/>
</dbReference>
<proteinExistence type="predicted"/>
<dbReference type="EMBL" id="CP072642">
    <property type="protein sequence ID" value="QUV94785.1"/>
    <property type="molecule type" value="Genomic_DNA"/>
</dbReference>
<feature type="domain" description="Anthranilate synthase component I N-terminal" evidence="10">
    <location>
        <begin position="33"/>
        <end position="170"/>
    </location>
</feature>
<evidence type="ECO:0000259" key="10">
    <source>
        <dbReference type="Pfam" id="PF04715"/>
    </source>
</evidence>
<evidence type="ECO:0000313" key="11">
    <source>
        <dbReference type="EMBL" id="QUV94785.1"/>
    </source>
</evidence>
<keyword evidence="4" id="KW-0479">Metal-binding</keyword>
<comment type="cofactor">
    <cofactor evidence="1">
        <name>Mg(2+)</name>
        <dbReference type="ChEBI" id="CHEBI:18420"/>
    </cofactor>
</comment>
<evidence type="ECO:0000256" key="1">
    <source>
        <dbReference type="ARBA" id="ARBA00001946"/>
    </source>
</evidence>
<dbReference type="SUPFAM" id="SSF56322">
    <property type="entry name" value="ADC synthase"/>
    <property type="match status" value="1"/>
</dbReference>
<evidence type="ECO:0000256" key="2">
    <source>
        <dbReference type="ARBA" id="ARBA00011575"/>
    </source>
</evidence>
<evidence type="ECO:0000256" key="8">
    <source>
        <dbReference type="ARBA" id="ARBA00047683"/>
    </source>
</evidence>
<dbReference type="Pfam" id="PF00425">
    <property type="entry name" value="Chorismate_bind"/>
    <property type="match status" value="1"/>
</dbReference>
<evidence type="ECO:0000256" key="7">
    <source>
        <dbReference type="ARBA" id="ARBA00025634"/>
    </source>
</evidence>